<evidence type="ECO:0000313" key="2">
    <source>
        <dbReference type="Proteomes" id="UP000199473"/>
    </source>
</evidence>
<dbReference type="STRING" id="1123062.SAMN02745775_102181"/>
<gene>
    <name evidence="1" type="ORF">SAMN02745775_102181</name>
</gene>
<name>A0A1I3Z6L8_9PROT</name>
<accession>A0A1I3Z6L8</accession>
<dbReference type="EMBL" id="FOSQ01000002">
    <property type="protein sequence ID" value="SFK39216.1"/>
    <property type="molecule type" value="Genomic_DNA"/>
</dbReference>
<sequence>MTTSPSALPDPAAMHRDIADHAATMDRINGHSHNTDMLRHYAPMALTA</sequence>
<protein>
    <submittedName>
        <fullName evidence="1">Uncharacterized protein</fullName>
    </submittedName>
</protein>
<proteinExistence type="predicted"/>
<keyword evidence="2" id="KW-1185">Reference proteome</keyword>
<reference evidence="1 2" key="1">
    <citation type="submission" date="2016-10" db="EMBL/GenBank/DDBJ databases">
        <authorList>
            <person name="de Groot N.N."/>
        </authorList>
    </citation>
    <scope>NUCLEOTIDE SEQUENCE [LARGE SCALE GENOMIC DNA]</scope>
    <source>
        <strain evidence="1 2">DSM 19981</strain>
    </source>
</reference>
<organism evidence="1 2">
    <name type="scientific">Falsiroseomonas stagni DSM 19981</name>
    <dbReference type="NCBI Taxonomy" id="1123062"/>
    <lineage>
        <taxon>Bacteria</taxon>
        <taxon>Pseudomonadati</taxon>
        <taxon>Pseudomonadota</taxon>
        <taxon>Alphaproteobacteria</taxon>
        <taxon>Acetobacterales</taxon>
        <taxon>Roseomonadaceae</taxon>
        <taxon>Falsiroseomonas</taxon>
    </lineage>
</organism>
<evidence type="ECO:0000313" key="1">
    <source>
        <dbReference type="EMBL" id="SFK39216.1"/>
    </source>
</evidence>
<dbReference type="AlphaFoldDB" id="A0A1I3Z6L8"/>
<dbReference type="RefSeq" id="WP_175533807.1">
    <property type="nucleotide sequence ID" value="NZ_FOSQ01000002.1"/>
</dbReference>
<dbReference type="Proteomes" id="UP000199473">
    <property type="component" value="Unassembled WGS sequence"/>
</dbReference>